<sequence length="514" mass="58359">MSAPTTKNEKEQNELKYVEERGIKIKNEVANIPSERSKLHNPKMAICREMTLLTLMVAVKDSKIKLGCLEGVSSSGLAALQWKKMLKDKIDVTAATLDCLDSINVNCKNNYIHPIPFPLDFTRTPGITLPQQGEKEIHVCQARTNVLLHMEAFDFIFLDPHKSCTSYIDSVFVNLRHLGILCLIVPDISMFARSHQVVERMYSAAVIKTDYIKELAARVILGKLARSASQCNKGLEVLYTQSVDDFLLLCVKVHRGPHIADASNQNLRSVLHCRMCEERVILEKQKAPVENPYLLLPCTCNKEKIGKTAVVLGPIWAGPIFKPDFLVKMKNSSESLNLDKKSLSVLNAILDEVEDSIETRAENSECNEEEVVDKDTKCDQNTKQTENESVTNKNLESYTTKDNREHNGGTQNLKRPLDDNENSNSPTKRPKRVDLKNKSEKELWDHHFIPFYYNTHRWKMDAAKKLPKLAELIQLLKSDGFRASRTHFDSKCIRTDASLKQIAQTLKSHCNVYH</sequence>
<keyword evidence="4 15" id="KW-0820">tRNA-binding</keyword>
<dbReference type="InterPro" id="IPR042296">
    <property type="entry name" value="tRNA_met_Trm1_C"/>
</dbReference>
<dbReference type="InterPro" id="IPR002905">
    <property type="entry name" value="Trm1"/>
</dbReference>
<dbReference type="EC" id="2.1.1.216" evidence="15"/>
<dbReference type="CTD" id="20244627"/>
<protein>
    <recommendedName>
        <fullName evidence="15">tRNA (guanine(26)-N(2))-dimethyltransferase</fullName>
        <ecNumber evidence="15">2.1.1.216</ecNumber>
    </recommendedName>
</protein>
<dbReference type="OMA" id="VHLDPYG"/>
<dbReference type="SUPFAM" id="SSF53335">
    <property type="entry name" value="S-adenosyl-L-methionine-dependent methyltransferases"/>
    <property type="match status" value="1"/>
</dbReference>
<gene>
    <name evidence="17" type="ORF">LOTGIDRAFT_184794</name>
</gene>
<name>V4B394_LOTGI</name>
<keyword evidence="7 15" id="KW-0949">S-adenosyl-L-methionine</keyword>
<keyword evidence="10" id="KW-0863">Zinc-finger</keyword>
<keyword evidence="2" id="KW-1017">Isopeptide bond</keyword>
<evidence type="ECO:0000256" key="12">
    <source>
        <dbReference type="ARBA" id="ARBA00022843"/>
    </source>
</evidence>
<dbReference type="EMBL" id="KB199651">
    <property type="protein sequence ID" value="ESP04823.1"/>
    <property type="molecule type" value="Genomic_DNA"/>
</dbReference>
<keyword evidence="8 15" id="KW-0819">tRNA processing</keyword>
<evidence type="ECO:0000256" key="8">
    <source>
        <dbReference type="ARBA" id="ARBA00022694"/>
    </source>
</evidence>
<dbReference type="OrthoDB" id="6349953at2759"/>
<keyword evidence="12" id="KW-0832">Ubl conjugation</keyword>
<comment type="catalytic activity">
    <reaction evidence="15">
        <text>guanosine(26) in tRNA + 2 S-adenosyl-L-methionine = N(2)-dimethylguanosine(26) in tRNA + 2 S-adenosyl-L-homocysteine + 2 H(+)</text>
        <dbReference type="Rhea" id="RHEA:43140"/>
        <dbReference type="Rhea" id="RHEA-COMP:10359"/>
        <dbReference type="Rhea" id="RHEA-COMP:10360"/>
        <dbReference type="ChEBI" id="CHEBI:15378"/>
        <dbReference type="ChEBI" id="CHEBI:57856"/>
        <dbReference type="ChEBI" id="CHEBI:59789"/>
        <dbReference type="ChEBI" id="CHEBI:74269"/>
        <dbReference type="ChEBI" id="CHEBI:74513"/>
        <dbReference type="EC" id="2.1.1.216"/>
    </reaction>
</comment>
<keyword evidence="13 15" id="KW-0694">RNA-binding</keyword>
<evidence type="ECO:0000256" key="15">
    <source>
        <dbReference type="PROSITE-ProRule" id="PRU00958"/>
    </source>
</evidence>
<feature type="region of interest" description="Disordered" evidence="16">
    <location>
        <begin position="359"/>
        <end position="437"/>
    </location>
</feature>
<reference evidence="17 18" key="1">
    <citation type="journal article" date="2013" name="Nature">
        <title>Insights into bilaterian evolution from three spiralian genomes.</title>
        <authorList>
            <person name="Simakov O."/>
            <person name="Marletaz F."/>
            <person name="Cho S.J."/>
            <person name="Edsinger-Gonzales E."/>
            <person name="Havlak P."/>
            <person name="Hellsten U."/>
            <person name="Kuo D.H."/>
            <person name="Larsson T."/>
            <person name="Lv J."/>
            <person name="Arendt D."/>
            <person name="Savage R."/>
            <person name="Osoegawa K."/>
            <person name="de Jong P."/>
            <person name="Grimwood J."/>
            <person name="Chapman J.A."/>
            <person name="Shapiro H."/>
            <person name="Aerts A."/>
            <person name="Otillar R.P."/>
            <person name="Terry A.Y."/>
            <person name="Boore J.L."/>
            <person name="Grigoriev I.V."/>
            <person name="Lindberg D.R."/>
            <person name="Seaver E.C."/>
            <person name="Weisblat D.A."/>
            <person name="Putnam N.H."/>
            <person name="Rokhsar D.S."/>
        </authorList>
    </citation>
    <scope>NUCLEOTIDE SEQUENCE [LARGE SCALE GENOMIC DNA]</scope>
</reference>
<dbReference type="GO" id="GO:0002940">
    <property type="term" value="P:tRNA N2-guanine methylation"/>
    <property type="evidence" value="ECO:0007669"/>
    <property type="project" value="TreeGrafter"/>
</dbReference>
<dbReference type="GO" id="GO:0008270">
    <property type="term" value="F:zinc ion binding"/>
    <property type="evidence" value="ECO:0007669"/>
    <property type="project" value="UniProtKB-KW"/>
</dbReference>
<keyword evidence="18" id="KW-1185">Reference proteome</keyword>
<dbReference type="Gene3D" id="3.30.56.70">
    <property type="entry name" value="N2,N2-dimethylguanosine tRNA methyltransferase, C-terminal domain"/>
    <property type="match status" value="1"/>
</dbReference>
<dbReference type="Proteomes" id="UP000030746">
    <property type="component" value="Unassembled WGS sequence"/>
</dbReference>
<dbReference type="GeneID" id="20244627"/>
<evidence type="ECO:0000256" key="7">
    <source>
        <dbReference type="ARBA" id="ARBA00022691"/>
    </source>
</evidence>
<evidence type="ECO:0000256" key="1">
    <source>
        <dbReference type="ARBA" id="ARBA00004604"/>
    </source>
</evidence>
<proteinExistence type="inferred from homology"/>
<organism evidence="17 18">
    <name type="scientific">Lottia gigantea</name>
    <name type="common">Giant owl limpet</name>
    <dbReference type="NCBI Taxonomy" id="225164"/>
    <lineage>
        <taxon>Eukaryota</taxon>
        <taxon>Metazoa</taxon>
        <taxon>Spiralia</taxon>
        <taxon>Lophotrochozoa</taxon>
        <taxon>Mollusca</taxon>
        <taxon>Gastropoda</taxon>
        <taxon>Patellogastropoda</taxon>
        <taxon>Lottioidea</taxon>
        <taxon>Lottiidae</taxon>
        <taxon>Lottia</taxon>
    </lineage>
</organism>
<accession>V4B394</accession>
<comment type="subcellular location">
    <subcellularLocation>
        <location evidence="1">Nucleus</location>
        <location evidence="1">Nucleolus</location>
    </subcellularLocation>
</comment>
<feature type="compositionally biased region" description="Polar residues" evidence="16">
    <location>
        <begin position="381"/>
        <end position="398"/>
    </location>
</feature>
<dbReference type="AlphaFoldDB" id="V4B394"/>
<evidence type="ECO:0000256" key="4">
    <source>
        <dbReference type="ARBA" id="ARBA00022555"/>
    </source>
</evidence>
<evidence type="ECO:0000256" key="16">
    <source>
        <dbReference type="SAM" id="MobiDB-lite"/>
    </source>
</evidence>
<evidence type="ECO:0000313" key="17">
    <source>
        <dbReference type="EMBL" id="ESP04823.1"/>
    </source>
</evidence>
<keyword evidence="3" id="KW-0597">Phosphoprotein</keyword>
<dbReference type="HOGENOM" id="CLU_010862_3_1_1"/>
<keyword evidence="9" id="KW-0479">Metal-binding</keyword>
<dbReference type="KEGG" id="lgi:LOTGIDRAFT_184794"/>
<dbReference type="PANTHER" id="PTHR10631">
    <property type="entry name" value="N 2 ,N 2 -DIMETHYLGUANOSINE TRNA METHYLTRANSFERASE"/>
    <property type="match status" value="1"/>
</dbReference>
<keyword evidence="14" id="KW-0539">Nucleus</keyword>
<dbReference type="GO" id="GO:0005730">
    <property type="term" value="C:nucleolus"/>
    <property type="evidence" value="ECO:0007669"/>
    <property type="project" value="UniProtKB-SubCell"/>
</dbReference>
<evidence type="ECO:0000256" key="10">
    <source>
        <dbReference type="ARBA" id="ARBA00022771"/>
    </source>
</evidence>
<keyword evidence="5 15" id="KW-0489">Methyltransferase</keyword>
<evidence type="ECO:0000256" key="6">
    <source>
        <dbReference type="ARBA" id="ARBA00022679"/>
    </source>
</evidence>
<dbReference type="GO" id="GO:0000049">
    <property type="term" value="F:tRNA binding"/>
    <property type="evidence" value="ECO:0007669"/>
    <property type="project" value="UniProtKB-UniRule"/>
</dbReference>
<evidence type="ECO:0000256" key="3">
    <source>
        <dbReference type="ARBA" id="ARBA00022553"/>
    </source>
</evidence>
<evidence type="ECO:0000256" key="14">
    <source>
        <dbReference type="ARBA" id="ARBA00023242"/>
    </source>
</evidence>
<keyword evidence="11" id="KW-0862">Zinc</keyword>
<dbReference type="PANTHER" id="PTHR10631:SF1">
    <property type="entry name" value="TRMT1-LIKE PROTEIN"/>
    <property type="match status" value="1"/>
</dbReference>
<comment type="similarity">
    <text evidence="15">Belongs to the class I-like SAM-binding methyltransferase superfamily. Trm1 family.</text>
</comment>
<evidence type="ECO:0000256" key="2">
    <source>
        <dbReference type="ARBA" id="ARBA00022499"/>
    </source>
</evidence>
<evidence type="ECO:0000313" key="18">
    <source>
        <dbReference type="Proteomes" id="UP000030746"/>
    </source>
</evidence>
<evidence type="ECO:0000256" key="13">
    <source>
        <dbReference type="ARBA" id="ARBA00022884"/>
    </source>
</evidence>
<dbReference type="GO" id="GO:0160104">
    <property type="term" value="F:tRNA (guanine(26)-N2)-dimethyltransferase activity"/>
    <property type="evidence" value="ECO:0007669"/>
    <property type="project" value="UniProtKB-UniRule"/>
</dbReference>
<dbReference type="RefSeq" id="XP_009044332.1">
    <property type="nucleotide sequence ID" value="XM_009046084.1"/>
</dbReference>
<evidence type="ECO:0000256" key="11">
    <source>
        <dbReference type="ARBA" id="ARBA00022833"/>
    </source>
</evidence>
<evidence type="ECO:0000256" key="9">
    <source>
        <dbReference type="ARBA" id="ARBA00022723"/>
    </source>
</evidence>
<keyword evidence="6 15" id="KW-0808">Transferase</keyword>
<dbReference type="Gene3D" id="3.40.50.150">
    <property type="entry name" value="Vaccinia Virus protein VP39"/>
    <property type="match status" value="1"/>
</dbReference>
<dbReference type="InterPro" id="IPR029063">
    <property type="entry name" value="SAM-dependent_MTases_sf"/>
</dbReference>
<dbReference type="Pfam" id="PF02005">
    <property type="entry name" value="TRM"/>
    <property type="match status" value="2"/>
</dbReference>
<evidence type="ECO:0000256" key="5">
    <source>
        <dbReference type="ARBA" id="ARBA00022603"/>
    </source>
</evidence>
<dbReference type="STRING" id="225164.V4B394"/>
<dbReference type="PROSITE" id="PS51626">
    <property type="entry name" value="SAM_MT_TRM1"/>
    <property type="match status" value="1"/>
</dbReference>